<comment type="caution">
    <text evidence="13">The sequence shown here is derived from an EMBL/GenBank/DDBJ whole genome shotgun (WGS) entry which is preliminary data.</text>
</comment>
<dbReference type="Gene3D" id="2.170.130.10">
    <property type="entry name" value="TonB-dependent receptor, plug domain"/>
    <property type="match status" value="1"/>
</dbReference>
<feature type="domain" description="TonB-dependent receptor-like beta-barrel" evidence="11">
    <location>
        <begin position="421"/>
        <end position="977"/>
    </location>
</feature>
<dbReference type="Pfam" id="PF00593">
    <property type="entry name" value="TonB_dep_Rec_b-barrel"/>
    <property type="match status" value="1"/>
</dbReference>
<evidence type="ECO:0000256" key="8">
    <source>
        <dbReference type="PROSITE-ProRule" id="PRU01360"/>
    </source>
</evidence>
<dbReference type="RefSeq" id="WP_309942378.1">
    <property type="nucleotide sequence ID" value="NZ_AP025307.1"/>
</dbReference>
<evidence type="ECO:0000259" key="11">
    <source>
        <dbReference type="Pfam" id="PF00593"/>
    </source>
</evidence>
<comment type="subcellular location">
    <subcellularLocation>
        <location evidence="1 8">Cell outer membrane</location>
        <topology evidence="1 8">Multi-pass membrane protein</topology>
    </subcellularLocation>
</comment>
<reference evidence="13" key="1">
    <citation type="submission" date="2023-07" db="EMBL/GenBank/DDBJ databases">
        <title>Genomic Encyclopedia of Type Strains, Phase IV (KMG-IV): sequencing the most valuable type-strain genomes for metagenomic binning, comparative biology and taxonomic classification.</title>
        <authorList>
            <person name="Goeker M."/>
        </authorList>
    </citation>
    <scope>NUCLEOTIDE SEQUENCE</scope>
    <source>
        <strain evidence="13">DSM 26174</strain>
    </source>
</reference>
<dbReference type="Pfam" id="PF07715">
    <property type="entry name" value="Plug"/>
    <property type="match status" value="1"/>
</dbReference>
<keyword evidence="3 8" id="KW-1134">Transmembrane beta strand</keyword>
<evidence type="ECO:0000259" key="12">
    <source>
        <dbReference type="Pfam" id="PF07715"/>
    </source>
</evidence>
<keyword evidence="14" id="KW-1185">Reference proteome</keyword>
<dbReference type="InterPro" id="IPR023997">
    <property type="entry name" value="TonB-dep_OMP_SusC/RagA_CS"/>
</dbReference>
<dbReference type="Pfam" id="PF13715">
    <property type="entry name" value="CarbopepD_reg_2"/>
    <property type="match status" value="1"/>
</dbReference>
<dbReference type="InterPro" id="IPR000531">
    <property type="entry name" value="Beta-barrel_TonB"/>
</dbReference>
<dbReference type="Gene3D" id="2.60.40.1120">
    <property type="entry name" value="Carboxypeptidase-like, regulatory domain"/>
    <property type="match status" value="1"/>
</dbReference>
<organism evidence="13 14">
    <name type="scientific">Aureibacter tunicatorum</name>
    <dbReference type="NCBI Taxonomy" id="866807"/>
    <lineage>
        <taxon>Bacteria</taxon>
        <taxon>Pseudomonadati</taxon>
        <taxon>Bacteroidota</taxon>
        <taxon>Cytophagia</taxon>
        <taxon>Cytophagales</taxon>
        <taxon>Persicobacteraceae</taxon>
        <taxon>Aureibacter</taxon>
    </lineage>
</organism>
<evidence type="ECO:0000256" key="2">
    <source>
        <dbReference type="ARBA" id="ARBA00022448"/>
    </source>
</evidence>
<evidence type="ECO:0000256" key="5">
    <source>
        <dbReference type="ARBA" id="ARBA00023077"/>
    </source>
</evidence>
<keyword evidence="5 9" id="KW-0798">TonB box</keyword>
<dbReference type="InterPro" id="IPR012910">
    <property type="entry name" value="Plug_dom"/>
</dbReference>
<dbReference type="Proteomes" id="UP001185092">
    <property type="component" value="Unassembled WGS sequence"/>
</dbReference>
<dbReference type="InterPro" id="IPR008969">
    <property type="entry name" value="CarboxyPept-like_regulatory"/>
</dbReference>
<evidence type="ECO:0000256" key="3">
    <source>
        <dbReference type="ARBA" id="ARBA00022452"/>
    </source>
</evidence>
<comment type="similarity">
    <text evidence="8 9">Belongs to the TonB-dependent receptor family.</text>
</comment>
<dbReference type="SUPFAM" id="SSF49464">
    <property type="entry name" value="Carboxypeptidase regulatory domain-like"/>
    <property type="match status" value="1"/>
</dbReference>
<dbReference type="InterPro" id="IPR037066">
    <property type="entry name" value="Plug_dom_sf"/>
</dbReference>
<feature type="chain" id="PRO_5041952532" evidence="10">
    <location>
        <begin position="22"/>
        <end position="1025"/>
    </location>
</feature>
<dbReference type="InterPro" id="IPR036942">
    <property type="entry name" value="Beta-barrel_TonB_sf"/>
</dbReference>
<dbReference type="AlphaFoldDB" id="A0AAE4BV92"/>
<dbReference type="InterPro" id="IPR023996">
    <property type="entry name" value="TonB-dep_OMP_SusC/RagA"/>
</dbReference>
<evidence type="ECO:0000256" key="9">
    <source>
        <dbReference type="RuleBase" id="RU003357"/>
    </source>
</evidence>
<keyword evidence="6 8" id="KW-0472">Membrane</keyword>
<keyword evidence="10" id="KW-0732">Signal</keyword>
<evidence type="ECO:0000256" key="4">
    <source>
        <dbReference type="ARBA" id="ARBA00022692"/>
    </source>
</evidence>
<proteinExistence type="inferred from homology"/>
<keyword evidence="7 8" id="KW-0998">Cell outer membrane</keyword>
<keyword evidence="4 8" id="KW-0812">Transmembrane</keyword>
<evidence type="ECO:0000256" key="1">
    <source>
        <dbReference type="ARBA" id="ARBA00004571"/>
    </source>
</evidence>
<dbReference type="Gene3D" id="2.40.170.20">
    <property type="entry name" value="TonB-dependent receptor, beta-barrel domain"/>
    <property type="match status" value="1"/>
</dbReference>
<dbReference type="NCBIfam" id="TIGR04057">
    <property type="entry name" value="SusC_RagA_signa"/>
    <property type="match status" value="1"/>
</dbReference>
<evidence type="ECO:0000256" key="7">
    <source>
        <dbReference type="ARBA" id="ARBA00023237"/>
    </source>
</evidence>
<keyword evidence="2 8" id="KW-0813">Transport</keyword>
<dbReference type="GO" id="GO:0009279">
    <property type="term" value="C:cell outer membrane"/>
    <property type="evidence" value="ECO:0007669"/>
    <property type="project" value="UniProtKB-SubCell"/>
</dbReference>
<evidence type="ECO:0000256" key="10">
    <source>
        <dbReference type="SAM" id="SignalP"/>
    </source>
</evidence>
<dbReference type="EMBL" id="JAVDQD010000009">
    <property type="protein sequence ID" value="MDR6241528.1"/>
    <property type="molecule type" value="Genomic_DNA"/>
</dbReference>
<accession>A0AAE4BV92</accession>
<name>A0AAE4BV92_9BACT</name>
<feature type="signal peptide" evidence="10">
    <location>
        <begin position="1"/>
        <end position="21"/>
    </location>
</feature>
<dbReference type="FunFam" id="2.170.130.10:FF:000008">
    <property type="entry name" value="SusC/RagA family TonB-linked outer membrane protein"/>
    <property type="match status" value="1"/>
</dbReference>
<dbReference type="PROSITE" id="PS52016">
    <property type="entry name" value="TONB_DEPENDENT_REC_3"/>
    <property type="match status" value="1"/>
</dbReference>
<evidence type="ECO:0000256" key="6">
    <source>
        <dbReference type="ARBA" id="ARBA00023136"/>
    </source>
</evidence>
<gene>
    <name evidence="13" type="ORF">HNQ88_004615</name>
</gene>
<sequence length="1025" mass="113557">MNIKYFFIFACCFLLGVQTYAQSGLTVRGTVYDEITGEELPGVNVVIEGSTDGTVTDYEGKYQLSVPSEDSKLVFSFIGYETIIERVGSKSQIDIRMQEDVETLEEVVVVGYGVQKRSSLTGAVSEVASKELVQVTTPSLDQALQGRIAGVNVTSNTGAPGEGVSVRIRGVGSINSNNDPLYIVDGVPTKDAFSTLAPQDIESVSVLKDAASSAIYGSRANNGVVLITTKKGQAGKVTVSFNGETGVQSPSNKLAMANRDQYAEMYNEAARNDNAYVSDPMFHRRIMSPEYIASMPDVDHQDEIYRSGIVHNYNLSVSGGNDKTTYNIGGNYYNQEGIIKGSDFEKINARFNIQSKLSEKVKVGLNFNVLNSTTDIIPASGDGFSGGGGSVVRYALFRTPGISTYDEQGNFVDMPEDPGFWGDGYNPLGVAMNARNKKVVNQYFGDINLSANLSKNLFFTTKLGIDNNSYNQRNFDMTWGTNDRINNPNALTVWDARQTTVSWANTLSYDKTIGKHEFNVMVGNEIIDFNGYDNEAMQRDFDDQDESLVYLGNGKGEIVAFENKYGYSLVSFFGRINYDYDGRYLLSATVRQDGSSRFVEDNRWGTFYSASAGWRIDKENFMESAKFLDMLKLRAGYGKIGNQDIGYYAYSDRYGINFNYPFGNASRDGYALTVLGNSQVRWESSNQLDVGVDFSLFGGQLRGTVDYFRKVTSDMLTKEVIPPSNGQAEPAWVNNGKILNTGIELELGTTQKIGDFTLNVDGNFTFLHNEVLELGNPIAGGRVDNGVYITRTEVGKPIGSFYTYEMAGIFQDEYEIMTSPFQGRNIRPGDVKYVDQNGDGVIDENDRTHVGSAIPKFNYALNIGASYKNWDFAAFFQGAGGHKIYYQVATDIEGFYRAFNVTERYYNERWTGPGTSNTQPRASWSGKANNTLPSTRFLEDGDYLRLKNIQVGYTMPQQVLDALHLDYLRVYVSANNVLTWTKYAGIDPEMSVSRNSQHEGDIAAGIDWGTYPNARSVMFGVQLRF</sequence>
<protein>
    <submittedName>
        <fullName evidence="13">TonB-linked SusC/RagA family outer membrane protein</fullName>
    </submittedName>
</protein>
<dbReference type="SUPFAM" id="SSF56935">
    <property type="entry name" value="Porins"/>
    <property type="match status" value="1"/>
</dbReference>
<evidence type="ECO:0000313" key="14">
    <source>
        <dbReference type="Proteomes" id="UP001185092"/>
    </source>
</evidence>
<evidence type="ECO:0000313" key="13">
    <source>
        <dbReference type="EMBL" id="MDR6241528.1"/>
    </source>
</evidence>
<dbReference type="NCBIfam" id="TIGR04056">
    <property type="entry name" value="OMP_RagA_SusC"/>
    <property type="match status" value="1"/>
</dbReference>
<dbReference type="InterPro" id="IPR039426">
    <property type="entry name" value="TonB-dep_rcpt-like"/>
</dbReference>
<feature type="domain" description="TonB-dependent receptor plug" evidence="12">
    <location>
        <begin position="118"/>
        <end position="224"/>
    </location>
</feature>